<feature type="repeat" description="PPR" evidence="3">
    <location>
        <begin position="341"/>
        <end position="375"/>
    </location>
</feature>
<dbReference type="GO" id="GO:1900865">
    <property type="term" value="P:chloroplast RNA modification"/>
    <property type="evidence" value="ECO:0007669"/>
    <property type="project" value="EnsemblPlants"/>
</dbReference>
<feature type="repeat" description="PPR" evidence="3">
    <location>
        <begin position="240"/>
        <end position="274"/>
    </location>
</feature>
<evidence type="ECO:0000313" key="5">
    <source>
        <dbReference type="EMBL" id="EFH43015.1"/>
    </source>
</evidence>
<dbReference type="InterPro" id="IPR046849">
    <property type="entry name" value="E2_motif"/>
</dbReference>
<dbReference type="InterPro" id="IPR046848">
    <property type="entry name" value="E_motif"/>
</dbReference>
<dbReference type="InterPro" id="IPR002885">
    <property type="entry name" value="PPR_rpt"/>
</dbReference>
<dbReference type="AlphaFoldDB" id="D7MMG1"/>
<dbReference type="Pfam" id="PF13041">
    <property type="entry name" value="PPR_2"/>
    <property type="match status" value="2"/>
</dbReference>
<dbReference type="SUPFAM" id="SSF48452">
    <property type="entry name" value="TPR-like"/>
    <property type="match status" value="1"/>
</dbReference>
<dbReference type="Pfam" id="PF12854">
    <property type="entry name" value="PPR_1"/>
    <property type="match status" value="1"/>
</dbReference>
<dbReference type="InterPro" id="IPR032867">
    <property type="entry name" value="DYW_dom"/>
</dbReference>
<dbReference type="Pfam" id="PF20430">
    <property type="entry name" value="Eplus_motif"/>
    <property type="match status" value="1"/>
</dbReference>
<dbReference type="PROSITE" id="PS51375">
    <property type="entry name" value="PPR"/>
    <property type="match status" value="3"/>
</dbReference>
<sequence length="649" mass="73688">MKSKRGFSPEPEEEERVQSLTTLPHRWFCAQISVGPLLSGSCYCMMPNTETRCSKQEELKQIHARMLKTGLIQDSYAITKFLSCCISSTSSDFLPYAQIVFDGFDRPDTFLWNLMIRGFSCSDEPERSLLLYQRMLCCSAPHNAYTFPSLLKACSNLSALEETTQIHAQITKLGYENDVYAVNSLINSYAATGNFKLAHLLFDRIPKPDAVSWNSVIKGYAKAGKMDIALTLFRKMVEKNAISWTTMISGYVQAGMHKEALQLFHEMQNSDVEPDNVSLANALSACAQLGALEQGKWIHSYLTKTRIRMDSVLGCVLIDMYAKCGDMGEALEVFKNIQRKSVQAWTALISGYAYHGHGREAISKFMEMQKMGIKPNVITFTTVLTACSYTGLVEEGKLIFYNMERDYNLKPTIEHYGCVVDLLSRAGLLDEAKRFIQEMPLKPNAVIWGALLKACRIHKNIELGEEIGEILIAIDPYHGGRYVHKANIHAMGKKWDKAAETRRLMKEQGVAKVPGCSTISLEGTTHEFLAGDRSHPEIEKIQSKWKIMRRKLEENGYVPELEDMLLDLVDDDERETIVHQHSEKLAITYGLIKTKPGTTIRIMKNLRVCKDCHKVTKLISKIYKRDIVMRDRTRFHHFRDGKCSCGDYW</sequence>
<dbReference type="FunFam" id="1.25.40.10:FF:000470">
    <property type="entry name" value="Pentatricopeptide repeat-containing protein At5g66520"/>
    <property type="match status" value="1"/>
</dbReference>
<evidence type="ECO:0000256" key="3">
    <source>
        <dbReference type="PROSITE-ProRule" id="PRU00708"/>
    </source>
</evidence>
<dbReference type="GO" id="GO:0009507">
    <property type="term" value="C:chloroplast"/>
    <property type="evidence" value="ECO:0007669"/>
    <property type="project" value="GOC"/>
</dbReference>
<dbReference type="Pfam" id="PF01535">
    <property type="entry name" value="PPR"/>
    <property type="match status" value="3"/>
</dbReference>
<dbReference type="FunFam" id="1.25.40.10:FF:000333">
    <property type="entry name" value="Pentatricopeptide repeat-containing protein"/>
    <property type="match status" value="1"/>
</dbReference>
<organism evidence="6">
    <name type="scientific">Arabidopsis lyrata subsp. lyrata</name>
    <name type="common">Lyre-leaved rock-cress</name>
    <dbReference type="NCBI Taxonomy" id="81972"/>
    <lineage>
        <taxon>Eukaryota</taxon>
        <taxon>Viridiplantae</taxon>
        <taxon>Streptophyta</taxon>
        <taxon>Embryophyta</taxon>
        <taxon>Tracheophyta</taxon>
        <taxon>Spermatophyta</taxon>
        <taxon>Magnoliopsida</taxon>
        <taxon>eudicotyledons</taxon>
        <taxon>Gunneridae</taxon>
        <taxon>Pentapetalae</taxon>
        <taxon>rosids</taxon>
        <taxon>malvids</taxon>
        <taxon>Brassicales</taxon>
        <taxon>Brassicaceae</taxon>
        <taxon>Camelineae</taxon>
        <taxon>Arabidopsis</taxon>
    </lineage>
</organism>
<feature type="domain" description="DYW" evidence="4">
    <location>
        <begin position="556"/>
        <end position="649"/>
    </location>
</feature>
<keyword evidence="6" id="KW-1185">Reference proteome</keyword>
<feature type="repeat" description="PPR" evidence="3">
    <location>
        <begin position="209"/>
        <end position="239"/>
    </location>
</feature>
<keyword evidence="2" id="KW-0677">Repeat</keyword>
<dbReference type="eggNOG" id="KOG4197">
    <property type="taxonomic scope" value="Eukaryota"/>
</dbReference>
<reference evidence="6" key="1">
    <citation type="journal article" date="2011" name="Nat. Genet.">
        <title>The Arabidopsis lyrata genome sequence and the basis of rapid genome size change.</title>
        <authorList>
            <person name="Hu T.T."/>
            <person name="Pattyn P."/>
            <person name="Bakker E.G."/>
            <person name="Cao J."/>
            <person name="Cheng J.-F."/>
            <person name="Clark R.M."/>
            <person name="Fahlgren N."/>
            <person name="Fawcett J.A."/>
            <person name="Grimwood J."/>
            <person name="Gundlach H."/>
            <person name="Haberer G."/>
            <person name="Hollister J.D."/>
            <person name="Ossowski S."/>
            <person name="Ottilar R.P."/>
            <person name="Salamov A.A."/>
            <person name="Schneeberger K."/>
            <person name="Spannagl M."/>
            <person name="Wang X."/>
            <person name="Yang L."/>
            <person name="Nasrallah M.E."/>
            <person name="Bergelson J."/>
            <person name="Carrington J.C."/>
            <person name="Gaut B.S."/>
            <person name="Schmutz J."/>
            <person name="Mayer K.F.X."/>
            <person name="Van de Peer Y."/>
            <person name="Grigoriev I.V."/>
            <person name="Nordborg M."/>
            <person name="Weigel D."/>
            <person name="Guo Y.-L."/>
        </authorList>
    </citation>
    <scope>NUCLEOTIDE SEQUENCE [LARGE SCALE GENOMIC DNA]</scope>
    <source>
        <strain evidence="6">cv. MN47</strain>
    </source>
</reference>
<dbReference type="STRING" id="81972.D7MMG1"/>
<evidence type="ECO:0000259" key="4">
    <source>
        <dbReference type="Pfam" id="PF14432"/>
    </source>
</evidence>
<dbReference type="GO" id="GO:0008270">
    <property type="term" value="F:zinc ion binding"/>
    <property type="evidence" value="ECO:0007669"/>
    <property type="project" value="InterPro"/>
</dbReference>
<comment type="similarity">
    <text evidence="1">Belongs to the PPR family. PCMP-H subfamily.</text>
</comment>
<dbReference type="Gramene" id="scaffold_803476.1">
    <property type="protein sequence ID" value="scaffold_803476.1"/>
    <property type="gene ID" value="scaffold_803476.1"/>
</dbReference>
<dbReference type="EMBL" id="GL348720">
    <property type="protein sequence ID" value="EFH43015.1"/>
    <property type="molecule type" value="Genomic_DNA"/>
</dbReference>
<dbReference type="FunFam" id="1.25.40.10:FF:000715">
    <property type="entry name" value="Pentatricopeptide repeat-containing protein"/>
    <property type="match status" value="1"/>
</dbReference>
<dbReference type="InterPro" id="IPR046960">
    <property type="entry name" value="PPR_At4g14850-like_plant"/>
</dbReference>
<dbReference type="GO" id="GO:0016554">
    <property type="term" value="P:cytidine to uridine editing"/>
    <property type="evidence" value="ECO:0007669"/>
    <property type="project" value="EnsemblPlants"/>
</dbReference>
<dbReference type="PANTHER" id="PTHR47926">
    <property type="entry name" value="PENTATRICOPEPTIDE REPEAT-CONTAINING PROTEIN"/>
    <property type="match status" value="1"/>
</dbReference>
<dbReference type="PANTHER" id="PTHR47926:SF463">
    <property type="entry name" value="PENTATRICOPEPTIDE REPEAT-CONTAINING PROTEIN"/>
    <property type="match status" value="1"/>
</dbReference>
<gene>
    <name evidence="5" type="ORF">ARALYDRAFT_920076</name>
</gene>
<protein>
    <submittedName>
        <fullName evidence="5">Pentatricopeptide repeat-containing protein</fullName>
    </submittedName>
</protein>
<evidence type="ECO:0000256" key="1">
    <source>
        <dbReference type="ARBA" id="ARBA00006643"/>
    </source>
</evidence>
<name>D7MMG1_ARALL</name>
<dbReference type="InterPro" id="IPR011990">
    <property type="entry name" value="TPR-like_helical_dom_sf"/>
</dbReference>
<accession>D7MMG1</accession>
<dbReference type="GO" id="GO:0003729">
    <property type="term" value="F:mRNA binding"/>
    <property type="evidence" value="ECO:0007669"/>
    <property type="project" value="EnsemblPlants"/>
</dbReference>
<dbReference type="HOGENOM" id="CLU_002706_37_6_1"/>
<dbReference type="NCBIfam" id="TIGR00756">
    <property type="entry name" value="PPR"/>
    <property type="match status" value="4"/>
</dbReference>
<evidence type="ECO:0000313" key="6">
    <source>
        <dbReference type="Proteomes" id="UP000008694"/>
    </source>
</evidence>
<proteinExistence type="inferred from homology"/>
<dbReference type="Gene3D" id="1.25.40.10">
    <property type="entry name" value="Tetratricopeptide repeat domain"/>
    <property type="match status" value="3"/>
</dbReference>
<dbReference type="Proteomes" id="UP000008694">
    <property type="component" value="Unassembled WGS sequence"/>
</dbReference>
<evidence type="ECO:0000256" key="2">
    <source>
        <dbReference type="ARBA" id="ARBA00022737"/>
    </source>
</evidence>
<dbReference type="Pfam" id="PF20431">
    <property type="entry name" value="E_motif"/>
    <property type="match status" value="1"/>
</dbReference>
<dbReference type="Pfam" id="PF14432">
    <property type="entry name" value="DYW_deaminase"/>
    <property type="match status" value="1"/>
</dbReference>